<dbReference type="EMBL" id="QTSX02001551">
    <property type="protein sequence ID" value="KAJ9080490.1"/>
    <property type="molecule type" value="Genomic_DNA"/>
</dbReference>
<keyword evidence="2" id="KW-1185">Reference proteome</keyword>
<reference evidence="1" key="1">
    <citation type="submission" date="2022-04" db="EMBL/GenBank/DDBJ databases">
        <title>Genome of the entomopathogenic fungus Entomophthora muscae.</title>
        <authorList>
            <person name="Elya C."/>
            <person name="Lovett B.R."/>
            <person name="Lee E."/>
            <person name="Macias A.M."/>
            <person name="Hajek A.E."/>
            <person name="De Bivort B.L."/>
            <person name="Kasson M.T."/>
            <person name="De Fine Licht H.H."/>
            <person name="Stajich J.E."/>
        </authorList>
    </citation>
    <scope>NUCLEOTIDE SEQUENCE</scope>
    <source>
        <strain evidence="1">Berkeley</strain>
    </source>
</reference>
<gene>
    <name evidence="1" type="ORF">DSO57_1024316</name>
</gene>
<sequence length="64" mass="6770">MPVSSPNLPADYTGKLFGIMYITLLGVIDTIIPAAGPWGDSAHVDAKNVDSGHINTFNVDTIVK</sequence>
<evidence type="ECO:0000313" key="1">
    <source>
        <dbReference type="EMBL" id="KAJ9080490.1"/>
    </source>
</evidence>
<evidence type="ECO:0000313" key="2">
    <source>
        <dbReference type="Proteomes" id="UP001165960"/>
    </source>
</evidence>
<organism evidence="1 2">
    <name type="scientific">Entomophthora muscae</name>
    <dbReference type="NCBI Taxonomy" id="34485"/>
    <lineage>
        <taxon>Eukaryota</taxon>
        <taxon>Fungi</taxon>
        <taxon>Fungi incertae sedis</taxon>
        <taxon>Zoopagomycota</taxon>
        <taxon>Entomophthoromycotina</taxon>
        <taxon>Entomophthoromycetes</taxon>
        <taxon>Entomophthorales</taxon>
        <taxon>Entomophthoraceae</taxon>
        <taxon>Entomophthora</taxon>
    </lineage>
</organism>
<dbReference type="Proteomes" id="UP001165960">
    <property type="component" value="Unassembled WGS sequence"/>
</dbReference>
<proteinExistence type="predicted"/>
<comment type="caution">
    <text evidence="1">The sequence shown here is derived from an EMBL/GenBank/DDBJ whole genome shotgun (WGS) entry which is preliminary data.</text>
</comment>
<name>A0ACC2U154_9FUNG</name>
<protein>
    <submittedName>
        <fullName evidence="1">Uncharacterized protein</fullName>
    </submittedName>
</protein>
<accession>A0ACC2U154</accession>